<dbReference type="OrthoDB" id="8663017at2"/>
<evidence type="ECO:0000256" key="14">
    <source>
        <dbReference type="PROSITE-ProRule" id="PRU01360"/>
    </source>
</evidence>
<keyword evidence="7 17" id="KW-0732">Signal</keyword>
<dbReference type="GO" id="GO:0009279">
    <property type="term" value="C:cell outer membrane"/>
    <property type="evidence" value="ECO:0007669"/>
    <property type="project" value="UniProtKB-SubCell"/>
</dbReference>
<evidence type="ECO:0000256" key="16">
    <source>
        <dbReference type="RuleBase" id="RU003357"/>
    </source>
</evidence>
<feature type="signal peptide" evidence="17">
    <location>
        <begin position="1"/>
        <end position="36"/>
    </location>
</feature>
<feature type="short sequence motif" description="TonB C-terminal box" evidence="15">
    <location>
        <begin position="715"/>
        <end position="732"/>
    </location>
</feature>
<feature type="domain" description="TonB-dependent receptor plug" evidence="19">
    <location>
        <begin position="88"/>
        <end position="189"/>
    </location>
</feature>
<organism evidence="20 21">
    <name type="scientific">Acinetobacter larvae</name>
    <dbReference type="NCBI Taxonomy" id="1789224"/>
    <lineage>
        <taxon>Bacteria</taxon>
        <taxon>Pseudomonadati</taxon>
        <taxon>Pseudomonadota</taxon>
        <taxon>Gammaproteobacteria</taxon>
        <taxon>Moraxellales</taxon>
        <taxon>Moraxellaceae</taxon>
        <taxon>Acinetobacter</taxon>
    </lineage>
</organism>
<feature type="chain" id="PRO_5008539884" evidence="17">
    <location>
        <begin position="37"/>
        <end position="732"/>
    </location>
</feature>
<dbReference type="PROSITE" id="PS52016">
    <property type="entry name" value="TONB_DEPENDENT_REC_3"/>
    <property type="match status" value="1"/>
</dbReference>
<evidence type="ECO:0000256" key="11">
    <source>
        <dbReference type="ARBA" id="ARBA00023136"/>
    </source>
</evidence>
<dbReference type="CDD" id="cd01347">
    <property type="entry name" value="ligand_gated_channel"/>
    <property type="match status" value="1"/>
</dbReference>
<evidence type="ECO:0000259" key="19">
    <source>
        <dbReference type="Pfam" id="PF07715"/>
    </source>
</evidence>
<evidence type="ECO:0000256" key="17">
    <source>
        <dbReference type="SAM" id="SignalP"/>
    </source>
</evidence>
<dbReference type="AlphaFoldDB" id="A0A1B2LXP1"/>
<dbReference type="RefSeq" id="WP_067553105.1">
    <property type="nucleotide sequence ID" value="NZ_CP016895.1"/>
</dbReference>
<evidence type="ECO:0000256" key="3">
    <source>
        <dbReference type="ARBA" id="ARBA00022448"/>
    </source>
</evidence>
<evidence type="ECO:0000256" key="9">
    <source>
        <dbReference type="ARBA" id="ARBA00023065"/>
    </source>
</evidence>
<evidence type="ECO:0000259" key="18">
    <source>
        <dbReference type="Pfam" id="PF00593"/>
    </source>
</evidence>
<gene>
    <name evidence="20" type="ORF">BFG52_04515</name>
</gene>
<keyword evidence="21" id="KW-1185">Reference proteome</keyword>
<keyword evidence="9" id="KW-0406">Ion transport</keyword>
<dbReference type="GO" id="GO:0015891">
    <property type="term" value="P:siderophore transport"/>
    <property type="evidence" value="ECO:0007669"/>
    <property type="project" value="InterPro"/>
</dbReference>
<dbReference type="Gene3D" id="2.40.170.20">
    <property type="entry name" value="TonB-dependent receptor, beta-barrel domain"/>
    <property type="match status" value="1"/>
</dbReference>
<dbReference type="KEGG" id="ala:BFG52_04515"/>
<reference evidence="20 21" key="1">
    <citation type="submission" date="2016-08" db="EMBL/GenBank/DDBJ databases">
        <authorList>
            <person name="Seilhamer J.J."/>
        </authorList>
    </citation>
    <scope>NUCLEOTIDE SEQUENCE [LARGE SCALE GENOMIC DNA]</scope>
    <source>
        <strain evidence="20 21">BRTC-1</strain>
    </source>
</reference>
<evidence type="ECO:0000256" key="7">
    <source>
        <dbReference type="ARBA" id="ARBA00022729"/>
    </source>
</evidence>
<evidence type="ECO:0000256" key="1">
    <source>
        <dbReference type="ARBA" id="ARBA00004571"/>
    </source>
</evidence>
<sequence>MSYRKLSDLKKKQLSRAIQLLMLGSIAGFASSLLHAAVEDLAVVKNSTEVQELETITLQANQLGEITENSGTYSPGSIATATRLVLKPKETPQSISVINRQEMDDFNLTSIDDVMNHTPGVSVVTYDSERTEYNSRGFAIQNFQYDGIPMRRDSSYSAGNTLSDTAIYDRIEVLKGATGLLTGIGDPGATINLIRKKPTQDLQGHVSLGIGSWHKYRAELDVSGPLNQQGSIRARGVAAYQYKESQLDRYERKTPVFYGIVEADLSDRTLLTIGADYQDSKPKNSTWGGIPIYNAKGEFNDMPRHFNNGARWSYWEQYTRTIFATLEHQFEHDWVAKLQLNHQINGYDTALGALAAGHPNPVDGAGTSMWAGRYIGETKSDAADIYVTGPFQLFGRTHELVLGGNISKSTWKNDGYGPEPGYNTQFNDYYGWVGDVPEPNWSQGSHYDNRETTRQNGLYATSRWHVLDDLKIILGGRIANYKSEQVKKSGIFVPYIGAVYDLNDNFALYGSYTTIFNPQSKQDRDGKSLDPLEGQNYEVGLKGEFYNGRLNTSLAYFQLKQDNFGVEIPGVLTPSGGTAYQAISGVKTKGVELEITGEILPQWNLHAGFNHKISKQQGEKVSTLTPENEFTLYSSYKMDPWVAGLTLGGGVRWQDKTWGQVSNPIYSQQVKHVVDDYWVVDAMANYKVNDQLALSFNINNLLDEKYYTIFSWYSTYTWGEGRNYNLGLTYKF</sequence>
<dbReference type="EMBL" id="CP016895">
    <property type="protein sequence ID" value="AOA57695.1"/>
    <property type="molecule type" value="Genomic_DNA"/>
</dbReference>
<dbReference type="Proteomes" id="UP000093391">
    <property type="component" value="Chromosome"/>
</dbReference>
<evidence type="ECO:0000256" key="6">
    <source>
        <dbReference type="ARBA" id="ARBA00022692"/>
    </source>
</evidence>
<dbReference type="PANTHER" id="PTHR32552:SF74">
    <property type="entry name" value="HYDROXAMATE SIDEROPHORE RECEPTOR FHUE"/>
    <property type="match status" value="1"/>
</dbReference>
<evidence type="ECO:0000256" key="15">
    <source>
        <dbReference type="PROSITE-ProRule" id="PRU10144"/>
    </source>
</evidence>
<protein>
    <submittedName>
        <fullName evidence="20">Ligand-gated channel</fullName>
    </submittedName>
</protein>
<dbReference type="Pfam" id="PF07715">
    <property type="entry name" value="Plug"/>
    <property type="match status" value="1"/>
</dbReference>
<dbReference type="GO" id="GO:0038023">
    <property type="term" value="F:signaling receptor activity"/>
    <property type="evidence" value="ECO:0007669"/>
    <property type="project" value="InterPro"/>
</dbReference>
<keyword evidence="13 14" id="KW-0998">Cell outer membrane</keyword>
<dbReference type="FunFam" id="2.170.130.10:FF:000010">
    <property type="entry name" value="Ferripyoverdine receptor"/>
    <property type="match status" value="1"/>
</dbReference>
<dbReference type="InterPro" id="IPR039426">
    <property type="entry name" value="TonB-dep_rcpt-like"/>
</dbReference>
<feature type="domain" description="TonB-dependent receptor-like beta-barrel" evidence="18">
    <location>
        <begin position="299"/>
        <end position="701"/>
    </location>
</feature>
<dbReference type="InterPro" id="IPR010917">
    <property type="entry name" value="TonB_rcpt_CS"/>
</dbReference>
<dbReference type="SUPFAM" id="SSF56935">
    <property type="entry name" value="Porins"/>
    <property type="match status" value="1"/>
</dbReference>
<keyword evidence="3 14" id="KW-0813">Transport</keyword>
<dbReference type="PROSITE" id="PS01156">
    <property type="entry name" value="TONB_DEPENDENT_REC_2"/>
    <property type="match status" value="1"/>
</dbReference>
<dbReference type="InterPro" id="IPR010105">
    <property type="entry name" value="TonB_sidphr_rcpt"/>
</dbReference>
<dbReference type="Pfam" id="PF00593">
    <property type="entry name" value="TonB_dep_Rec_b-barrel"/>
    <property type="match status" value="1"/>
</dbReference>
<evidence type="ECO:0000256" key="13">
    <source>
        <dbReference type="ARBA" id="ARBA00023237"/>
    </source>
</evidence>
<evidence type="ECO:0000256" key="10">
    <source>
        <dbReference type="ARBA" id="ARBA00023077"/>
    </source>
</evidence>
<keyword evidence="4 14" id="KW-1134">Transmembrane beta strand</keyword>
<evidence type="ECO:0000313" key="21">
    <source>
        <dbReference type="Proteomes" id="UP000093391"/>
    </source>
</evidence>
<keyword evidence="12" id="KW-0675">Receptor</keyword>
<comment type="subcellular location">
    <subcellularLocation>
        <location evidence="1 14">Cell outer membrane</location>
        <topology evidence="1 14">Multi-pass membrane protein</topology>
    </subcellularLocation>
</comment>
<dbReference type="GO" id="GO:0015344">
    <property type="term" value="F:siderophore uptake transmembrane transporter activity"/>
    <property type="evidence" value="ECO:0007669"/>
    <property type="project" value="TreeGrafter"/>
</dbReference>
<evidence type="ECO:0000313" key="20">
    <source>
        <dbReference type="EMBL" id="AOA57695.1"/>
    </source>
</evidence>
<dbReference type="PANTHER" id="PTHR32552">
    <property type="entry name" value="FERRICHROME IRON RECEPTOR-RELATED"/>
    <property type="match status" value="1"/>
</dbReference>
<evidence type="ECO:0000256" key="4">
    <source>
        <dbReference type="ARBA" id="ARBA00022452"/>
    </source>
</evidence>
<proteinExistence type="inferred from homology"/>
<keyword evidence="6 14" id="KW-0812">Transmembrane</keyword>
<keyword evidence="5" id="KW-0410">Iron transport</keyword>
<keyword evidence="10 16" id="KW-0798">TonB box</keyword>
<dbReference type="Gene3D" id="2.170.130.10">
    <property type="entry name" value="TonB-dependent receptor, plug domain"/>
    <property type="match status" value="1"/>
</dbReference>
<dbReference type="InterPro" id="IPR036942">
    <property type="entry name" value="Beta-barrel_TonB_sf"/>
</dbReference>
<dbReference type="STRING" id="1789224.BFG52_04515"/>
<evidence type="ECO:0000256" key="2">
    <source>
        <dbReference type="ARBA" id="ARBA00009810"/>
    </source>
</evidence>
<keyword evidence="8" id="KW-0408">Iron</keyword>
<dbReference type="InterPro" id="IPR012910">
    <property type="entry name" value="Plug_dom"/>
</dbReference>
<dbReference type="InterPro" id="IPR000531">
    <property type="entry name" value="Beta-barrel_TonB"/>
</dbReference>
<name>A0A1B2LXP1_9GAMM</name>
<evidence type="ECO:0000256" key="12">
    <source>
        <dbReference type="ARBA" id="ARBA00023170"/>
    </source>
</evidence>
<accession>A0A1B2LXP1</accession>
<comment type="similarity">
    <text evidence="2 14 16">Belongs to the TonB-dependent receptor family.</text>
</comment>
<evidence type="ECO:0000256" key="5">
    <source>
        <dbReference type="ARBA" id="ARBA00022496"/>
    </source>
</evidence>
<keyword evidence="11 14" id="KW-0472">Membrane</keyword>
<dbReference type="NCBIfam" id="TIGR01783">
    <property type="entry name" value="TonB-siderophor"/>
    <property type="match status" value="1"/>
</dbReference>
<dbReference type="InterPro" id="IPR037066">
    <property type="entry name" value="Plug_dom_sf"/>
</dbReference>
<evidence type="ECO:0000256" key="8">
    <source>
        <dbReference type="ARBA" id="ARBA00023004"/>
    </source>
</evidence>